<feature type="non-terminal residue" evidence="1">
    <location>
        <position position="62"/>
    </location>
</feature>
<sequence>LSSLRHMNMVRFYSMYMLPLNSKVKMMMELCEGKSLATVGEQIQWRKGCMGEKVMRVLAEEV</sequence>
<keyword evidence="2" id="KW-1185">Reference proteome</keyword>
<organism evidence="1 2">
    <name type="scientific">Russula earlei</name>
    <dbReference type="NCBI Taxonomy" id="71964"/>
    <lineage>
        <taxon>Eukaryota</taxon>
        <taxon>Fungi</taxon>
        <taxon>Dikarya</taxon>
        <taxon>Basidiomycota</taxon>
        <taxon>Agaricomycotina</taxon>
        <taxon>Agaricomycetes</taxon>
        <taxon>Russulales</taxon>
        <taxon>Russulaceae</taxon>
        <taxon>Russula</taxon>
    </lineage>
</organism>
<dbReference type="EMBL" id="JAGFNK010000520">
    <property type="protein sequence ID" value="KAI9449215.1"/>
    <property type="molecule type" value="Genomic_DNA"/>
</dbReference>
<evidence type="ECO:0000313" key="1">
    <source>
        <dbReference type="EMBL" id="KAI9449215.1"/>
    </source>
</evidence>
<reference evidence="1" key="1">
    <citation type="submission" date="2021-03" db="EMBL/GenBank/DDBJ databases">
        <title>Evolutionary priming and transition to the ectomycorrhizal habit in an iconic lineage of mushroom-forming fungi: is preadaptation a requirement?</title>
        <authorList>
            <consortium name="DOE Joint Genome Institute"/>
            <person name="Looney B.P."/>
            <person name="Miyauchi S."/>
            <person name="Morin E."/>
            <person name="Drula E."/>
            <person name="Courty P.E."/>
            <person name="Chicoki N."/>
            <person name="Fauchery L."/>
            <person name="Kohler A."/>
            <person name="Kuo A."/>
            <person name="LaButti K."/>
            <person name="Pangilinan J."/>
            <person name="Lipzen A."/>
            <person name="Riley R."/>
            <person name="Andreopoulos W."/>
            <person name="He G."/>
            <person name="Johnson J."/>
            <person name="Barry K.W."/>
            <person name="Grigoriev I.V."/>
            <person name="Nagy L."/>
            <person name="Hibbett D."/>
            <person name="Henrissat B."/>
            <person name="Matheny P.B."/>
            <person name="Labbe J."/>
            <person name="Martin A.F."/>
        </authorList>
    </citation>
    <scope>NUCLEOTIDE SEQUENCE</scope>
    <source>
        <strain evidence="1">BPL698</strain>
    </source>
</reference>
<comment type="caution">
    <text evidence="1">The sequence shown here is derived from an EMBL/GenBank/DDBJ whole genome shotgun (WGS) entry which is preliminary data.</text>
</comment>
<evidence type="ECO:0000313" key="2">
    <source>
        <dbReference type="Proteomes" id="UP001207468"/>
    </source>
</evidence>
<gene>
    <name evidence="1" type="ORF">F5148DRAFT_961545</name>
</gene>
<accession>A0ACC0TV81</accession>
<dbReference type="Proteomes" id="UP001207468">
    <property type="component" value="Unassembled WGS sequence"/>
</dbReference>
<feature type="non-terminal residue" evidence="1">
    <location>
        <position position="1"/>
    </location>
</feature>
<protein>
    <submittedName>
        <fullName evidence="1">Uncharacterized protein</fullName>
    </submittedName>
</protein>
<proteinExistence type="predicted"/>
<name>A0ACC0TV81_9AGAM</name>